<evidence type="ECO:0000313" key="2">
    <source>
        <dbReference type="EMBL" id="PAJ71326.1"/>
    </source>
</evidence>
<organism evidence="2 3">
    <name type="scientific">Corynebacterium hadale</name>
    <dbReference type="NCBI Taxonomy" id="2026255"/>
    <lineage>
        <taxon>Bacteria</taxon>
        <taxon>Bacillati</taxon>
        <taxon>Actinomycetota</taxon>
        <taxon>Actinomycetes</taxon>
        <taxon>Mycobacteriales</taxon>
        <taxon>Corynebacteriaceae</taxon>
        <taxon>Corynebacterium</taxon>
    </lineage>
</organism>
<name>A0A269PGG0_9CORY</name>
<sequence>MIYLSVAAFIAMLIVGFRAARKSGRLKEFCFIAVLLAIIGFSVPVLVTWQSGNSGNRLELELALAALLMLLPITWKVFSLLQKSHSERENDL</sequence>
<feature type="transmembrane region" description="Helical" evidence="1">
    <location>
        <begin position="60"/>
        <end position="78"/>
    </location>
</feature>
<dbReference type="Proteomes" id="UP000215771">
    <property type="component" value="Unassembled WGS sequence"/>
</dbReference>
<feature type="transmembrane region" description="Helical" evidence="1">
    <location>
        <begin position="29"/>
        <end position="48"/>
    </location>
</feature>
<gene>
    <name evidence="2" type="ORF">CIG21_00940</name>
</gene>
<dbReference type="RefSeq" id="WP_095275237.1">
    <property type="nucleotide sequence ID" value="NZ_CP047655.1"/>
</dbReference>
<keyword evidence="1" id="KW-1133">Transmembrane helix</keyword>
<dbReference type="EMBL" id="NQMQ01000001">
    <property type="protein sequence ID" value="PAJ71326.1"/>
    <property type="molecule type" value="Genomic_DNA"/>
</dbReference>
<keyword evidence="1" id="KW-0472">Membrane</keyword>
<accession>A0A269PGG0</accession>
<protein>
    <submittedName>
        <fullName evidence="2">Uncharacterized protein</fullName>
    </submittedName>
</protein>
<evidence type="ECO:0000313" key="3">
    <source>
        <dbReference type="Proteomes" id="UP000215771"/>
    </source>
</evidence>
<evidence type="ECO:0000256" key="1">
    <source>
        <dbReference type="SAM" id="Phobius"/>
    </source>
</evidence>
<proteinExistence type="predicted"/>
<comment type="caution">
    <text evidence="2">The sequence shown here is derived from an EMBL/GenBank/DDBJ whole genome shotgun (WGS) entry which is preliminary data.</text>
</comment>
<keyword evidence="1" id="KW-0812">Transmembrane</keyword>
<reference evidence="2 3" key="1">
    <citation type="submission" date="2017-08" db="EMBL/GenBank/DDBJ databases">
        <authorList>
            <person name="de Groot N.N."/>
        </authorList>
    </citation>
    <scope>NUCLEOTIDE SEQUENCE [LARGE SCALE GENOMIC DNA]</scope>
    <source>
        <strain evidence="2 3">NBT06-6</strain>
    </source>
</reference>
<dbReference type="AlphaFoldDB" id="A0A269PGG0"/>